<feature type="region of interest" description="Disordered" evidence="1">
    <location>
        <begin position="104"/>
        <end position="143"/>
    </location>
</feature>
<dbReference type="PRINTS" id="PR00625">
    <property type="entry name" value="JDOMAIN"/>
</dbReference>
<dbReference type="AlphaFoldDB" id="A0A0V0QP88"/>
<feature type="domain" description="J" evidence="2">
    <location>
        <begin position="37"/>
        <end position="99"/>
    </location>
</feature>
<dbReference type="Gene3D" id="1.10.287.110">
    <property type="entry name" value="DnaJ domain"/>
    <property type="match status" value="1"/>
</dbReference>
<dbReference type="SUPFAM" id="SSF46565">
    <property type="entry name" value="Chaperone J-domain"/>
    <property type="match status" value="1"/>
</dbReference>
<dbReference type="GO" id="GO:0051082">
    <property type="term" value="F:unfolded protein binding"/>
    <property type="evidence" value="ECO:0007669"/>
    <property type="project" value="TreeGrafter"/>
</dbReference>
<comment type="caution">
    <text evidence="3">The sequence shown here is derived from an EMBL/GenBank/DDBJ whole genome shotgun (WGS) entry which is preliminary data.</text>
</comment>
<protein>
    <submittedName>
        <fullName evidence="3">DnaJ domain</fullName>
    </submittedName>
</protein>
<dbReference type="InterPro" id="IPR001623">
    <property type="entry name" value="DnaJ_domain"/>
</dbReference>
<name>A0A0V0QP88_PSEPJ</name>
<evidence type="ECO:0000256" key="1">
    <source>
        <dbReference type="SAM" id="MobiDB-lite"/>
    </source>
</evidence>
<dbReference type="GO" id="GO:0042026">
    <property type="term" value="P:protein refolding"/>
    <property type="evidence" value="ECO:0007669"/>
    <property type="project" value="TreeGrafter"/>
</dbReference>
<dbReference type="InterPro" id="IPR036869">
    <property type="entry name" value="J_dom_sf"/>
</dbReference>
<gene>
    <name evidence="3" type="ORF">PPERSA_12142</name>
</gene>
<dbReference type="PANTHER" id="PTHR43096">
    <property type="entry name" value="DNAJ HOMOLOG 1, MITOCHONDRIAL-RELATED"/>
    <property type="match status" value="1"/>
</dbReference>
<dbReference type="Pfam" id="PF00226">
    <property type="entry name" value="DnaJ"/>
    <property type="match status" value="1"/>
</dbReference>
<dbReference type="EMBL" id="LDAU01000123">
    <property type="protein sequence ID" value="KRX03937.1"/>
    <property type="molecule type" value="Genomic_DNA"/>
</dbReference>
<dbReference type="SMART" id="SM00271">
    <property type="entry name" value="DnaJ"/>
    <property type="match status" value="1"/>
</dbReference>
<dbReference type="OrthoDB" id="313448at2759"/>
<sequence>MIINKFNQSLKHVKGLCLNKNSTKYFATISQLDPKKDYYSVLGVSKSATEKEIKSSFYKMAKKYHPDVYKGSQDKIKEVNEAYEVLGDKSKRSEYDSLRMAQSASTSAGFGGPTGPGARYRQGAQQQYQQQYQQTKNPFNQQGKTGDGFQYQYYWERPNYSGNPNQSYYYQQDKYHKQRQDGTSGFNAAYMDQAFKDFVNQAFQKRQEQQERYYRQHQQETFYKSAGSNTGFQNTYKKANNYNQQYYQNYQQQYYNQNRGAQNPNNFANNSQDFDFNSWKEENDKAFKFYQEKLREKKREEERKQYEYELWKQKKEDEFVKEVTEKVEKIKSGVDKVSKGVAKAKDTIKKFWNSRKK</sequence>
<organism evidence="3 4">
    <name type="scientific">Pseudocohnilembus persalinus</name>
    <name type="common">Ciliate</name>
    <dbReference type="NCBI Taxonomy" id="266149"/>
    <lineage>
        <taxon>Eukaryota</taxon>
        <taxon>Sar</taxon>
        <taxon>Alveolata</taxon>
        <taxon>Ciliophora</taxon>
        <taxon>Intramacronucleata</taxon>
        <taxon>Oligohymenophorea</taxon>
        <taxon>Scuticociliatia</taxon>
        <taxon>Philasterida</taxon>
        <taxon>Pseudocohnilembidae</taxon>
        <taxon>Pseudocohnilembus</taxon>
    </lineage>
</organism>
<accession>A0A0V0QP88</accession>
<evidence type="ECO:0000313" key="3">
    <source>
        <dbReference type="EMBL" id="KRX03937.1"/>
    </source>
</evidence>
<feature type="compositionally biased region" description="Low complexity" evidence="1">
    <location>
        <begin position="117"/>
        <end position="134"/>
    </location>
</feature>
<dbReference type="GO" id="GO:0005737">
    <property type="term" value="C:cytoplasm"/>
    <property type="evidence" value="ECO:0007669"/>
    <property type="project" value="TreeGrafter"/>
</dbReference>
<dbReference type="PANTHER" id="PTHR43096:SF10">
    <property type="entry name" value="CHAPERONE PROTEIN DNAJ A6, CHLOROPLASTIC"/>
    <property type="match status" value="1"/>
</dbReference>
<proteinExistence type="predicted"/>
<dbReference type="PROSITE" id="PS50076">
    <property type="entry name" value="DNAJ_2"/>
    <property type="match status" value="1"/>
</dbReference>
<dbReference type="OMA" id="QNQYTRN"/>
<dbReference type="Proteomes" id="UP000054937">
    <property type="component" value="Unassembled WGS sequence"/>
</dbReference>
<dbReference type="InParanoid" id="A0A0V0QP88"/>
<keyword evidence="4" id="KW-1185">Reference proteome</keyword>
<evidence type="ECO:0000259" key="2">
    <source>
        <dbReference type="PROSITE" id="PS50076"/>
    </source>
</evidence>
<reference evidence="3 4" key="1">
    <citation type="journal article" date="2015" name="Sci. Rep.">
        <title>Genome of the facultative scuticociliatosis pathogen Pseudocohnilembus persalinus provides insight into its virulence through horizontal gene transfer.</title>
        <authorList>
            <person name="Xiong J."/>
            <person name="Wang G."/>
            <person name="Cheng J."/>
            <person name="Tian M."/>
            <person name="Pan X."/>
            <person name="Warren A."/>
            <person name="Jiang C."/>
            <person name="Yuan D."/>
            <person name="Miao W."/>
        </authorList>
    </citation>
    <scope>NUCLEOTIDE SEQUENCE [LARGE SCALE GENOMIC DNA]</scope>
    <source>
        <strain evidence="3">36N120E</strain>
    </source>
</reference>
<dbReference type="CDD" id="cd06257">
    <property type="entry name" value="DnaJ"/>
    <property type="match status" value="1"/>
</dbReference>
<evidence type="ECO:0000313" key="4">
    <source>
        <dbReference type="Proteomes" id="UP000054937"/>
    </source>
</evidence>